<feature type="transmembrane region" description="Helical" evidence="5">
    <location>
        <begin position="73"/>
        <end position="94"/>
    </location>
</feature>
<keyword evidence="3 5" id="KW-1133">Transmembrane helix</keyword>
<evidence type="ECO:0000256" key="3">
    <source>
        <dbReference type="ARBA" id="ARBA00022989"/>
    </source>
</evidence>
<feature type="transmembrane region" description="Helical" evidence="5">
    <location>
        <begin position="106"/>
        <end position="124"/>
    </location>
</feature>
<feature type="transmembrane region" description="Helical" evidence="5">
    <location>
        <begin position="228"/>
        <end position="256"/>
    </location>
</feature>
<dbReference type="InterPro" id="IPR007016">
    <property type="entry name" value="O-antigen_ligase-rel_domated"/>
</dbReference>
<dbReference type="GO" id="GO:0016874">
    <property type="term" value="F:ligase activity"/>
    <property type="evidence" value="ECO:0007669"/>
    <property type="project" value="UniProtKB-KW"/>
</dbReference>
<evidence type="ECO:0000256" key="4">
    <source>
        <dbReference type="ARBA" id="ARBA00023136"/>
    </source>
</evidence>
<dbReference type="RefSeq" id="WP_216713728.1">
    <property type="nucleotide sequence ID" value="NZ_JACVEL010000003.1"/>
</dbReference>
<dbReference type="EMBL" id="JACVEL010000003">
    <property type="protein sequence ID" value="MBC9811957.1"/>
    <property type="molecule type" value="Genomic_DNA"/>
</dbReference>
<keyword evidence="2 5" id="KW-0812">Transmembrane</keyword>
<feature type="transmembrane region" description="Helical" evidence="5">
    <location>
        <begin position="23"/>
        <end position="43"/>
    </location>
</feature>
<evidence type="ECO:0000313" key="7">
    <source>
        <dbReference type="EMBL" id="MBC9811957.1"/>
    </source>
</evidence>
<dbReference type="Pfam" id="PF04932">
    <property type="entry name" value="Wzy_C"/>
    <property type="match status" value="1"/>
</dbReference>
<dbReference type="GO" id="GO:0016020">
    <property type="term" value="C:membrane"/>
    <property type="evidence" value="ECO:0007669"/>
    <property type="project" value="UniProtKB-SubCell"/>
</dbReference>
<accession>A0A8J6P540</accession>
<feature type="transmembrane region" description="Helical" evidence="5">
    <location>
        <begin position="407"/>
        <end position="423"/>
    </location>
</feature>
<evidence type="ECO:0000256" key="2">
    <source>
        <dbReference type="ARBA" id="ARBA00022692"/>
    </source>
</evidence>
<evidence type="ECO:0000256" key="5">
    <source>
        <dbReference type="SAM" id="Phobius"/>
    </source>
</evidence>
<dbReference type="Proteomes" id="UP000652681">
    <property type="component" value="Unassembled WGS sequence"/>
</dbReference>
<evidence type="ECO:0000256" key="1">
    <source>
        <dbReference type="ARBA" id="ARBA00004141"/>
    </source>
</evidence>
<name>A0A8J6P540_9FLAO</name>
<dbReference type="AlphaFoldDB" id="A0A8J6P540"/>
<feature type="transmembrane region" description="Helical" evidence="5">
    <location>
        <begin position="353"/>
        <end position="377"/>
    </location>
</feature>
<dbReference type="PANTHER" id="PTHR37422">
    <property type="entry name" value="TEICHURONIC ACID BIOSYNTHESIS PROTEIN TUAE"/>
    <property type="match status" value="1"/>
</dbReference>
<evidence type="ECO:0000259" key="6">
    <source>
        <dbReference type="Pfam" id="PF04932"/>
    </source>
</evidence>
<feature type="transmembrane region" description="Helical" evidence="5">
    <location>
        <begin position="268"/>
        <end position="285"/>
    </location>
</feature>
<dbReference type="InterPro" id="IPR051533">
    <property type="entry name" value="WaaL-like"/>
</dbReference>
<gene>
    <name evidence="7" type="ORF">H9Y05_05645</name>
</gene>
<sequence length="431" mass="50406">MLNILTKENNRFFIHQPRGKQPGALDSILLLLLLTSILFFPFIPLSSSFFFSLEEVVVVLIGARLLQKQFFWLDRYLFVIIAFAVYATVVIVINPNRTHLSEYFEVYKILKYGTIYVFAIYYFLEERNHGAINKYLLVSFLILFFFNVMHYFNIIDFNKNITILYDSDGRDVRSFGLNSIGQAGPKRIVGTMGNPNDNAILFLFYFVYFQYLSVTVHSNKNMLYRCCYYGAFLMIILCQSRTGIVATFVVFFAGFFMRSKTMESIKSYLIHLFVFVLLIALLFSFEKEAGGMQYLRNTNVLNVGDNNSVRGRFEIWSYLIDMWMNKPVFGYGPNKEFMYSNFIYPENEYIFYLWRYGIIGLIFYLLILFIPAALLLRAKPINKFIIPFLLMLLTIALANNPFSNPKFLIIIALIIGYCVSLYYKKQQKADE</sequence>
<feature type="transmembrane region" description="Helical" evidence="5">
    <location>
        <begin position="136"/>
        <end position="155"/>
    </location>
</feature>
<organism evidence="7 8">
    <name type="scientific">Taishania pollutisoli</name>
    <dbReference type="NCBI Taxonomy" id="2766479"/>
    <lineage>
        <taxon>Bacteria</taxon>
        <taxon>Pseudomonadati</taxon>
        <taxon>Bacteroidota</taxon>
        <taxon>Flavobacteriia</taxon>
        <taxon>Flavobacteriales</taxon>
        <taxon>Crocinitomicaceae</taxon>
        <taxon>Taishania</taxon>
    </lineage>
</organism>
<keyword evidence="8" id="KW-1185">Reference proteome</keyword>
<feature type="transmembrane region" description="Helical" evidence="5">
    <location>
        <begin position="199"/>
        <end position="216"/>
    </location>
</feature>
<keyword evidence="4 5" id="KW-0472">Membrane</keyword>
<keyword evidence="7" id="KW-0436">Ligase</keyword>
<evidence type="ECO:0000313" key="8">
    <source>
        <dbReference type="Proteomes" id="UP000652681"/>
    </source>
</evidence>
<comment type="caution">
    <text evidence="7">The sequence shown here is derived from an EMBL/GenBank/DDBJ whole genome shotgun (WGS) entry which is preliminary data.</text>
</comment>
<proteinExistence type="predicted"/>
<protein>
    <submittedName>
        <fullName evidence="7">O-antigen ligase family protein</fullName>
    </submittedName>
</protein>
<dbReference type="PANTHER" id="PTHR37422:SF13">
    <property type="entry name" value="LIPOPOLYSACCHARIDE BIOSYNTHESIS PROTEIN PA4999-RELATED"/>
    <property type="match status" value="1"/>
</dbReference>
<reference evidence="7" key="1">
    <citation type="submission" date="2020-09" db="EMBL/GenBank/DDBJ databases">
        <title>Taishania pollutisoli gen. nov., sp. nov., Isolated from Tetrabromobisphenol A-Contaminated Soil.</title>
        <authorList>
            <person name="Chen Q."/>
        </authorList>
    </citation>
    <scope>NUCLEOTIDE SEQUENCE</scope>
    <source>
        <strain evidence="7">CZZ-1</strain>
    </source>
</reference>
<feature type="domain" description="O-antigen ligase-related" evidence="6">
    <location>
        <begin position="231"/>
        <end position="365"/>
    </location>
</feature>
<feature type="transmembrane region" description="Helical" evidence="5">
    <location>
        <begin position="384"/>
        <end position="401"/>
    </location>
</feature>
<comment type="subcellular location">
    <subcellularLocation>
        <location evidence="1">Membrane</location>
        <topology evidence="1">Multi-pass membrane protein</topology>
    </subcellularLocation>
</comment>